<protein>
    <recommendedName>
        <fullName evidence="1">chitinase</fullName>
        <ecNumber evidence="1">3.2.1.14</ecNumber>
    </recommendedName>
</protein>
<evidence type="ECO:0000313" key="6">
    <source>
        <dbReference type="EMBL" id="KAF6149958.1"/>
    </source>
</evidence>
<reference evidence="6 7" key="1">
    <citation type="journal article" date="2020" name="IScience">
        <title>Genome Sequencing of the Endangered Kingdonia uniflora (Circaeasteraceae, Ranunculales) Reveals Potential Mechanisms of Evolutionary Specialization.</title>
        <authorList>
            <person name="Sun Y."/>
            <person name="Deng T."/>
            <person name="Zhang A."/>
            <person name="Moore M.J."/>
            <person name="Landis J.B."/>
            <person name="Lin N."/>
            <person name="Zhang H."/>
            <person name="Zhang X."/>
            <person name="Huang J."/>
            <person name="Zhang X."/>
            <person name="Sun H."/>
            <person name="Wang H."/>
        </authorList>
    </citation>
    <scope>NUCLEOTIDE SEQUENCE [LARGE SCALE GENOMIC DNA]</scope>
    <source>
        <strain evidence="6">TB1705</strain>
        <tissue evidence="6">Leaf</tissue>
    </source>
</reference>
<sequence>MKVKKAKPVVGVEPKPDQIVIASPPQPHRKVKSKTPVATPVAPHKSKRKVCEIDSAPLPLDMNKQKKVAKKKVLVAKRSSRANKKKVLESIIIKGPTGGPKDTTIYTHFIPLSLHLLFVFLEETLTSRHHKEKLHEWVLERESQMFRDLLQKTRDFCFLDKSDTRISIKYIELLKEFDDIQHYVWGVVALAYLYHNMILTLRANVKQVCGFLTLFEVNNLEDKRCKWWQIPVLNLAGHCDPSINSCTGLSSNIKACQANGVKVILSIGGGAGSYSLTSSEDARQVAIYLWNNSLGGHSSNRPLENVVLDGVDFDIEGGSSLHWDDLARYLKGYSKRGKKFYNNPPCQYTQGVLSNLEDAWKQWTSSIPAIKIFLGLPTAPQAAGNGFIPASDLSSSVLPTIKGSSKYGGVMLWSKYYVDLDGYSSSIKSHV</sequence>
<dbReference type="AlphaFoldDB" id="A0A7J7M5B4"/>
<dbReference type="PROSITE" id="PS01095">
    <property type="entry name" value="GH18_1"/>
    <property type="match status" value="1"/>
</dbReference>
<dbReference type="EC" id="3.2.1.14" evidence="1"/>
<evidence type="ECO:0000256" key="1">
    <source>
        <dbReference type="ARBA" id="ARBA00012729"/>
    </source>
</evidence>
<keyword evidence="2" id="KW-0378">Hydrolase</keyword>
<feature type="domain" description="GH18" evidence="5">
    <location>
        <begin position="205"/>
        <end position="431"/>
    </location>
</feature>
<dbReference type="PANTHER" id="PTHR45708:SF49">
    <property type="entry name" value="ENDOCHITINASE"/>
    <property type="match status" value="1"/>
</dbReference>
<keyword evidence="3" id="KW-0326">Glycosidase</keyword>
<dbReference type="PROSITE" id="PS51910">
    <property type="entry name" value="GH18_2"/>
    <property type="match status" value="1"/>
</dbReference>
<organism evidence="6 7">
    <name type="scientific">Kingdonia uniflora</name>
    <dbReference type="NCBI Taxonomy" id="39325"/>
    <lineage>
        <taxon>Eukaryota</taxon>
        <taxon>Viridiplantae</taxon>
        <taxon>Streptophyta</taxon>
        <taxon>Embryophyta</taxon>
        <taxon>Tracheophyta</taxon>
        <taxon>Spermatophyta</taxon>
        <taxon>Magnoliopsida</taxon>
        <taxon>Ranunculales</taxon>
        <taxon>Circaeasteraceae</taxon>
        <taxon>Kingdonia</taxon>
    </lineage>
</organism>
<evidence type="ECO:0000256" key="4">
    <source>
        <dbReference type="SAM" id="MobiDB-lite"/>
    </source>
</evidence>
<dbReference type="GO" id="GO:0008843">
    <property type="term" value="F:endochitinase activity"/>
    <property type="evidence" value="ECO:0007669"/>
    <property type="project" value="UniProtKB-EC"/>
</dbReference>
<evidence type="ECO:0000313" key="7">
    <source>
        <dbReference type="Proteomes" id="UP000541444"/>
    </source>
</evidence>
<dbReference type="Proteomes" id="UP000541444">
    <property type="component" value="Unassembled WGS sequence"/>
</dbReference>
<evidence type="ECO:0000259" key="5">
    <source>
        <dbReference type="PROSITE" id="PS51910"/>
    </source>
</evidence>
<dbReference type="InterPro" id="IPR001223">
    <property type="entry name" value="Glyco_hydro18_cat"/>
</dbReference>
<accession>A0A7J7M5B4</accession>
<proteinExistence type="predicted"/>
<dbReference type="GO" id="GO:0005975">
    <property type="term" value="P:carbohydrate metabolic process"/>
    <property type="evidence" value="ECO:0007669"/>
    <property type="project" value="InterPro"/>
</dbReference>
<dbReference type="PANTHER" id="PTHR45708">
    <property type="entry name" value="ENDOCHITINASE"/>
    <property type="match status" value="1"/>
</dbReference>
<evidence type="ECO:0000256" key="2">
    <source>
        <dbReference type="ARBA" id="ARBA00022801"/>
    </source>
</evidence>
<feature type="region of interest" description="Disordered" evidence="4">
    <location>
        <begin position="18"/>
        <end position="48"/>
    </location>
</feature>
<dbReference type="SUPFAM" id="SSF51445">
    <property type="entry name" value="(Trans)glycosidases"/>
    <property type="match status" value="1"/>
</dbReference>
<dbReference type="InterPro" id="IPR017853">
    <property type="entry name" value="GH"/>
</dbReference>
<evidence type="ECO:0000256" key="3">
    <source>
        <dbReference type="ARBA" id="ARBA00023295"/>
    </source>
</evidence>
<dbReference type="InterPro" id="IPR050542">
    <property type="entry name" value="Glycosyl_Hydrlase18_Chitinase"/>
</dbReference>
<dbReference type="InterPro" id="IPR001579">
    <property type="entry name" value="Glyco_hydro_18_chit_AS"/>
</dbReference>
<dbReference type="Gene3D" id="3.20.20.80">
    <property type="entry name" value="Glycosidases"/>
    <property type="match status" value="2"/>
</dbReference>
<name>A0A7J7M5B4_9MAGN</name>
<gene>
    <name evidence="6" type="ORF">GIB67_008679</name>
</gene>
<comment type="caution">
    <text evidence="6">The sequence shown here is derived from an EMBL/GenBank/DDBJ whole genome shotgun (WGS) entry which is preliminary data.</text>
</comment>
<dbReference type="EMBL" id="JACGCM010001775">
    <property type="protein sequence ID" value="KAF6149958.1"/>
    <property type="molecule type" value="Genomic_DNA"/>
</dbReference>
<dbReference type="OrthoDB" id="6020543at2759"/>
<dbReference type="GO" id="GO:0005576">
    <property type="term" value="C:extracellular region"/>
    <property type="evidence" value="ECO:0007669"/>
    <property type="project" value="TreeGrafter"/>
</dbReference>
<keyword evidence="7" id="KW-1185">Reference proteome</keyword>